<accession>A0ABQ1YJF7</accession>
<dbReference type="Gene3D" id="3.40.50.720">
    <property type="entry name" value="NAD(P)-binding Rossmann-like Domain"/>
    <property type="match status" value="1"/>
</dbReference>
<keyword evidence="2" id="KW-1185">Reference proteome</keyword>
<name>A0ABQ1YJF7_9BACL</name>
<evidence type="ECO:0000313" key="1">
    <source>
        <dbReference type="EMBL" id="GGH28438.1"/>
    </source>
</evidence>
<gene>
    <name evidence="1" type="ORF">GCM10008013_30450</name>
</gene>
<comment type="caution">
    <text evidence="1">The sequence shown here is derived from an EMBL/GenBank/DDBJ whole genome shotgun (WGS) entry which is preliminary data.</text>
</comment>
<dbReference type="PANTHER" id="PTHR43544:SF12">
    <property type="entry name" value="NAD(P)-BINDING ROSSMANN-FOLD SUPERFAMILY PROTEIN"/>
    <property type="match status" value="1"/>
</dbReference>
<dbReference type="PANTHER" id="PTHR43544">
    <property type="entry name" value="SHORT-CHAIN DEHYDROGENASE/REDUCTASE"/>
    <property type="match status" value="1"/>
</dbReference>
<proteinExistence type="predicted"/>
<evidence type="ECO:0000313" key="2">
    <source>
        <dbReference type="Proteomes" id="UP000659344"/>
    </source>
</evidence>
<dbReference type="InterPro" id="IPR002347">
    <property type="entry name" value="SDR_fam"/>
</dbReference>
<dbReference type="Proteomes" id="UP000659344">
    <property type="component" value="Unassembled WGS sequence"/>
</dbReference>
<organism evidence="1 2">
    <name type="scientific">Paenibacillus segetis</name>
    <dbReference type="NCBI Taxonomy" id="1325360"/>
    <lineage>
        <taxon>Bacteria</taxon>
        <taxon>Bacillati</taxon>
        <taxon>Bacillota</taxon>
        <taxon>Bacilli</taxon>
        <taxon>Bacillales</taxon>
        <taxon>Paenibacillaceae</taxon>
        <taxon>Paenibacillus</taxon>
    </lineage>
</organism>
<sequence>MRKTAFVTGADHGLGLALVEVLLGKGYQVIAGRYNPAESMLSKLQEQHKDALQTIELDIGNDASVKAAANWIKQQVRSLDLLINNAAILGDKEATITDELDTEEMLQVFNVNTLGTLRVTGALSGLLLNSSDKMIVNISSEAGSITNNYRQSWYAYCMSKAALNMQSSLVYNGLKDAGGQVLVIHPGWVQTYMQGVLDAEAVYTPMQSATRIVDIILDRLNRKQEDRQGLEYVDVEDQVIPW</sequence>
<dbReference type="RefSeq" id="WP_188540209.1">
    <property type="nucleotide sequence ID" value="NZ_BMFT01000001.1"/>
</dbReference>
<dbReference type="EMBL" id="BMFT01000001">
    <property type="protein sequence ID" value="GGH28438.1"/>
    <property type="molecule type" value="Genomic_DNA"/>
</dbReference>
<dbReference type="SUPFAM" id="SSF51735">
    <property type="entry name" value="NAD(P)-binding Rossmann-fold domains"/>
    <property type="match status" value="1"/>
</dbReference>
<dbReference type="Pfam" id="PF00106">
    <property type="entry name" value="adh_short"/>
    <property type="match status" value="1"/>
</dbReference>
<reference evidence="2" key="1">
    <citation type="journal article" date="2019" name="Int. J. Syst. Evol. Microbiol.">
        <title>The Global Catalogue of Microorganisms (GCM) 10K type strain sequencing project: providing services to taxonomists for standard genome sequencing and annotation.</title>
        <authorList>
            <consortium name="The Broad Institute Genomics Platform"/>
            <consortium name="The Broad Institute Genome Sequencing Center for Infectious Disease"/>
            <person name="Wu L."/>
            <person name="Ma J."/>
        </authorList>
    </citation>
    <scope>NUCLEOTIDE SEQUENCE [LARGE SCALE GENOMIC DNA]</scope>
    <source>
        <strain evidence="2">CGMCC 1.12769</strain>
    </source>
</reference>
<dbReference type="PRINTS" id="PR00081">
    <property type="entry name" value="GDHRDH"/>
</dbReference>
<dbReference type="InterPro" id="IPR051468">
    <property type="entry name" value="Fungal_SecMetab_SDRs"/>
</dbReference>
<dbReference type="InterPro" id="IPR036291">
    <property type="entry name" value="NAD(P)-bd_dom_sf"/>
</dbReference>
<protein>
    <submittedName>
        <fullName evidence="1">Short-chain dehydrogenase</fullName>
    </submittedName>
</protein>